<dbReference type="OrthoDB" id="9784466at2"/>
<dbReference type="InterPro" id="IPR050582">
    <property type="entry name" value="HAD-like_SerB"/>
</dbReference>
<organism evidence="5 6">
    <name type="scientific">Dyella psychrodurans</name>
    <dbReference type="NCBI Taxonomy" id="1927960"/>
    <lineage>
        <taxon>Bacteria</taxon>
        <taxon>Pseudomonadati</taxon>
        <taxon>Pseudomonadota</taxon>
        <taxon>Gammaproteobacteria</taxon>
        <taxon>Lysobacterales</taxon>
        <taxon>Rhodanobacteraceae</taxon>
        <taxon>Dyella</taxon>
    </lineage>
</organism>
<name>A0A370X327_9GAMM</name>
<dbReference type="InterPro" id="IPR036412">
    <property type="entry name" value="HAD-like_sf"/>
</dbReference>
<dbReference type="InterPro" id="IPR023214">
    <property type="entry name" value="HAD_sf"/>
</dbReference>
<reference evidence="5 6" key="1">
    <citation type="submission" date="2018-07" db="EMBL/GenBank/DDBJ databases">
        <title>Dyella monticola sp. nov. and Dyella psychrodurans sp. nov. isolated from monsoon evergreen broad-leaved forest soil of Dinghu Mountain, China.</title>
        <authorList>
            <person name="Gao Z."/>
            <person name="Qiu L."/>
        </authorList>
    </citation>
    <scope>NUCLEOTIDE SEQUENCE [LARGE SCALE GENOMIC DNA]</scope>
    <source>
        <strain evidence="5 6">4MSK11</strain>
    </source>
</reference>
<keyword evidence="4" id="KW-1133">Transmembrane helix</keyword>
<sequence length="233" mass="26174">MFTGDKTAAPEHTGAEARASRIVVFDFDGVLFHGDSFSMFMRHRFKHSLLSKLLALLTMPWWLLCLVFSRWWAARALVHVALFGMGQKRYQQAVDAFVDQAVRRPRQFCRDGLQTLRKHVADGDEVIVVTGCEQTLAARLLSQIGLPDIGVIGSQLKPGWSGLRISLHNVGRRKVQSLVGKGVKSWRVAYGDSMLDAQMLKQAHEAVLVNGSPKLCKRMERALGRTVARVDWY</sequence>
<dbReference type="PANTHER" id="PTHR43344">
    <property type="entry name" value="PHOSPHOSERINE PHOSPHATASE"/>
    <property type="match status" value="1"/>
</dbReference>
<evidence type="ECO:0000256" key="2">
    <source>
        <dbReference type="ARBA" id="ARBA00022801"/>
    </source>
</evidence>
<proteinExistence type="predicted"/>
<evidence type="ECO:0000313" key="6">
    <source>
        <dbReference type="Proteomes" id="UP000255334"/>
    </source>
</evidence>
<dbReference type="EMBL" id="QRBF01000005">
    <property type="protein sequence ID" value="RDS82625.1"/>
    <property type="molecule type" value="Genomic_DNA"/>
</dbReference>
<comment type="caution">
    <text evidence="5">The sequence shown here is derived from an EMBL/GenBank/DDBJ whole genome shotgun (WGS) entry which is preliminary data.</text>
</comment>
<dbReference type="Gene3D" id="3.40.50.1000">
    <property type="entry name" value="HAD superfamily/HAD-like"/>
    <property type="match status" value="1"/>
</dbReference>
<keyword evidence="3" id="KW-0460">Magnesium</keyword>
<keyword evidence="4" id="KW-0812">Transmembrane</keyword>
<dbReference type="PANTHER" id="PTHR43344:SF13">
    <property type="entry name" value="PHOSPHATASE RV3661-RELATED"/>
    <property type="match status" value="1"/>
</dbReference>
<dbReference type="Proteomes" id="UP000255334">
    <property type="component" value="Unassembled WGS sequence"/>
</dbReference>
<dbReference type="RefSeq" id="WP_115478801.1">
    <property type="nucleotide sequence ID" value="NZ_QRBF01000005.1"/>
</dbReference>
<dbReference type="AlphaFoldDB" id="A0A370X327"/>
<evidence type="ECO:0000256" key="3">
    <source>
        <dbReference type="ARBA" id="ARBA00022842"/>
    </source>
</evidence>
<gene>
    <name evidence="5" type="ORF">DWU99_14625</name>
</gene>
<keyword evidence="2 5" id="KW-0378">Hydrolase</keyword>
<evidence type="ECO:0000256" key="1">
    <source>
        <dbReference type="ARBA" id="ARBA00022723"/>
    </source>
</evidence>
<dbReference type="GO" id="GO:0046872">
    <property type="term" value="F:metal ion binding"/>
    <property type="evidence" value="ECO:0007669"/>
    <property type="project" value="UniProtKB-KW"/>
</dbReference>
<dbReference type="GO" id="GO:0016787">
    <property type="term" value="F:hydrolase activity"/>
    <property type="evidence" value="ECO:0007669"/>
    <property type="project" value="UniProtKB-KW"/>
</dbReference>
<accession>A0A370X327</accession>
<dbReference type="Pfam" id="PF12710">
    <property type="entry name" value="HAD"/>
    <property type="match status" value="1"/>
</dbReference>
<keyword evidence="1" id="KW-0479">Metal-binding</keyword>
<protein>
    <submittedName>
        <fullName evidence="5">Haloacid dehalogenase-like hydrolase</fullName>
    </submittedName>
</protein>
<dbReference type="SUPFAM" id="SSF56784">
    <property type="entry name" value="HAD-like"/>
    <property type="match status" value="1"/>
</dbReference>
<feature type="transmembrane region" description="Helical" evidence="4">
    <location>
        <begin position="49"/>
        <end position="73"/>
    </location>
</feature>
<evidence type="ECO:0000313" key="5">
    <source>
        <dbReference type="EMBL" id="RDS82625.1"/>
    </source>
</evidence>
<keyword evidence="4" id="KW-0472">Membrane</keyword>
<evidence type="ECO:0000256" key="4">
    <source>
        <dbReference type="SAM" id="Phobius"/>
    </source>
</evidence>
<keyword evidence="6" id="KW-1185">Reference proteome</keyword>